<organism evidence="1 2">
    <name type="scientific">Sphingomonas aurantiaca</name>
    <dbReference type="NCBI Taxonomy" id="185949"/>
    <lineage>
        <taxon>Bacteria</taxon>
        <taxon>Pseudomonadati</taxon>
        <taxon>Pseudomonadota</taxon>
        <taxon>Alphaproteobacteria</taxon>
        <taxon>Sphingomonadales</taxon>
        <taxon>Sphingomonadaceae</taxon>
        <taxon>Sphingomonas</taxon>
    </lineage>
</organism>
<dbReference type="Proteomes" id="UP000326857">
    <property type="component" value="Unassembled WGS sequence"/>
</dbReference>
<evidence type="ECO:0000313" key="1">
    <source>
        <dbReference type="EMBL" id="VVS96638.1"/>
    </source>
</evidence>
<name>A0A5E7XVR3_9SPHN</name>
<evidence type="ECO:0000313" key="2">
    <source>
        <dbReference type="Proteomes" id="UP000326857"/>
    </source>
</evidence>
<reference evidence="1 2" key="1">
    <citation type="submission" date="2019-09" db="EMBL/GenBank/DDBJ databases">
        <authorList>
            <person name="Dittami M. S."/>
        </authorList>
    </citation>
    <scope>NUCLEOTIDE SEQUENCE [LARGE SCALE GENOMIC DNA]</scope>
    <source>
        <strain evidence="1">SPHINGO391</strain>
    </source>
</reference>
<accession>A0A5E7XVR3</accession>
<dbReference type="EMBL" id="CABVLI010000003">
    <property type="protein sequence ID" value="VVS96638.1"/>
    <property type="molecule type" value="Genomic_DNA"/>
</dbReference>
<proteinExistence type="predicted"/>
<dbReference type="AlphaFoldDB" id="A0A5E7XVR3"/>
<protein>
    <submittedName>
        <fullName evidence="1">Uncharacterized protein</fullName>
    </submittedName>
</protein>
<gene>
    <name evidence="1" type="ORF">SPHINGO391_110012</name>
</gene>
<sequence>MYRIGLTGGKTYTGQIGLPVF</sequence>